<evidence type="ECO:0000313" key="2">
    <source>
        <dbReference type="EMBL" id="KAK3057333.1"/>
    </source>
</evidence>
<comment type="caution">
    <text evidence="2">The sequence shown here is derived from an EMBL/GenBank/DDBJ whole genome shotgun (WGS) entry which is preliminary data.</text>
</comment>
<dbReference type="EMBL" id="JAWDJX010000003">
    <property type="protein sequence ID" value="KAK3057333.1"/>
    <property type="molecule type" value="Genomic_DNA"/>
</dbReference>
<dbReference type="Proteomes" id="UP001271007">
    <property type="component" value="Unassembled WGS sequence"/>
</dbReference>
<accession>A0AAJ0LW25</accession>
<dbReference type="AlphaFoldDB" id="A0AAJ0LW25"/>
<feature type="compositionally biased region" description="Acidic residues" evidence="1">
    <location>
        <begin position="57"/>
        <end position="78"/>
    </location>
</feature>
<gene>
    <name evidence="2" type="ORF">LTR09_001515</name>
</gene>
<proteinExistence type="predicted"/>
<organism evidence="2 3">
    <name type="scientific">Extremus antarcticus</name>
    <dbReference type="NCBI Taxonomy" id="702011"/>
    <lineage>
        <taxon>Eukaryota</taxon>
        <taxon>Fungi</taxon>
        <taxon>Dikarya</taxon>
        <taxon>Ascomycota</taxon>
        <taxon>Pezizomycotina</taxon>
        <taxon>Dothideomycetes</taxon>
        <taxon>Dothideomycetidae</taxon>
        <taxon>Mycosphaerellales</taxon>
        <taxon>Extremaceae</taxon>
        <taxon>Extremus</taxon>
    </lineage>
</organism>
<keyword evidence="3" id="KW-1185">Reference proteome</keyword>
<evidence type="ECO:0000256" key="1">
    <source>
        <dbReference type="SAM" id="MobiDB-lite"/>
    </source>
</evidence>
<name>A0AAJ0LW25_9PEZI</name>
<feature type="region of interest" description="Disordered" evidence="1">
    <location>
        <begin position="52"/>
        <end position="103"/>
    </location>
</feature>
<sequence length="103" mass="11016">MAQVAEPRLPLPLWARCEPETVIKAGGLFASHPTDYQKQPLANCKTVLEEAQKDYEETGDGVDDEESVEDAPGDDEVVVWEASADGSGEVGSEGAARKAKKAE</sequence>
<reference evidence="2" key="1">
    <citation type="submission" date="2023-04" db="EMBL/GenBank/DDBJ databases">
        <title>Black Yeasts Isolated from many extreme environments.</title>
        <authorList>
            <person name="Coleine C."/>
            <person name="Stajich J.E."/>
            <person name="Selbmann L."/>
        </authorList>
    </citation>
    <scope>NUCLEOTIDE SEQUENCE</scope>
    <source>
        <strain evidence="2">CCFEE 5312</strain>
    </source>
</reference>
<protein>
    <submittedName>
        <fullName evidence="2">Uncharacterized protein</fullName>
    </submittedName>
</protein>
<evidence type="ECO:0000313" key="3">
    <source>
        <dbReference type="Proteomes" id="UP001271007"/>
    </source>
</evidence>